<dbReference type="Gene3D" id="1.10.220.150">
    <property type="entry name" value="Arf GTPase activating protein"/>
    <property type="match status" value="1"/>
</dbReference>
<dbReference type="Proteomes" id="UP000256964">
    <property type="component" value="Unassembled WGS sequence"/>
</dbReference>
<gene>
    <name evidence="4" type="ORF">OH76DRAFT_1363732</name>
</gene>
<dbReference type="PANTHER" id="PTHR45705">
    <property type="entry name" value="FI20236P1"/>
    <property type="match status" value="1"/>
</dbReference>
<dbReference type="SMART" id="SM00105">
    <property type="entry name" value="ArfGap"/>
    <property type="match status" value="1"/>
</dbReference>
<feature type="compositionally biased region" description="Polar residues" evidence="2">
    <location>
        <begin position="363"/>
        <end position="379"/>
    </location>
</feature>
<feature type="region of interest" description="Disordered" evidence="2">
    <location>
        <begin position="240"/>
        <end position="386"/>
    </location>
</feature>
<proteinExistence type="predicted"/>
<feature type="region of interest" description="Disordered" evidence="2">
    <location>
        <begin position="144"/>
        <end position="225"/>
    </location>
</feature>
<dbReference type="AlphaFoldDB" id="A0A371CNM2"/>
<evidence type="ECO:0000313" key="4">
    <source>
        <dbReference type="EMBL" id="RDX41876.1"/>
    </source>
</evidence>
<evidence type="ECO:0000256" key="1">
    <source>
        <dbReference type="PROSITE-ProRule" id="PRU00288"/>
    </source>
</evidence>
<evidence type="ECO:0000313" key="5">
    <source>
        <dbReference type="Proteomes" id="UP000256964"/>
    </source>
</evidence>
<dbReference type="SUPFAM" id="SSF57863">
    <property type="entry name" value="ArfGap/RecO-like zinc finger"/>
    <property type="match status" value="1"/>
</dbReference>
<keyword evidence="5" id="KW-1185">Reference proteome</keyword>
<sequence>MNKITAERNQRILLELATQPGNDICADCKTRNPRWASYNLGIFICVNCASIHRKMGTHISKVKSLTLDTWSKEQVEFMKSTGNAKSNAHYNPDEIRHPPPTNMIDAERDSDLEKYIRSKYQYKSFVTRSAQVAALLGPSRSAAERLASGPARSQTMSSSASASTPSSSKNPATPSLPSTTPAGATDSLRAQSQIRSASQPVAPASAQAPQRPATQPPQPQTSSPLWNDLAQLQAPASNSSLPLQYASPATTQPMSIPNSNPTGLAAPNQFSGLSVSPSNPFPSQLAQHHAYAGGTPRSMSLNTGLSSMNMGGLSPGMTGTSPSMFQPQPTSNVFSTTTPFVPQNTTPSPSPYTPQSLPLGVQQPFSPSPFGQSAQSQGSPMMPNQPMMQGSPMFPNQPMPQGSPMFPTQPMPQGSPMFSTQQLGPMQGSPMFSAQTFGQPQQPQMQMANPFMQSQPQQPQQGQYGTSAQQFLQQMQPQAQQQPYGQANAFGGTGWQQQGYQGQQGFQGQQPWGGM</sequence>
<dbReference type="InterPro" id="IPR001164">
    <property type="entry name" value="ArfGAP_dom"/>
</dbReference>
<dbReference type="Pfam" id="PF01412">
    <property type="entry name" value="ArfGap"/>
    <property type="match status" value="1"/>
</dbReference>
<dbReference type="GO" id="GO:0005737">
    <property type="term" value="C:cytoplasm"/>
    <property type="evidence" value="ECO:0007669"/>
    <property type="project" value="TreeGrafter"/>
</dbReference>
<dbReference type="GO" id="GO:0005096">
    <property type="term" value="F:GTPase activator activity"/>
    <property type="evidence" value="ECO:0007669"/>
    <property type="project" value="InterPro"/>
</dbReference>
<dbReference type="PRINTS" id="PR00405">
    <property type="entry name" value="REVINTRACTNG"/>
</dbReference>
<dbReference type="CDD" id="cd08204">
    <property type="entry name" value="ArfGap"/>
    <property type="match status" value="1"/>
</dbReference>
<reference evidence="4 5" key="1">
    <citation type="journal article" date="2018" name="Biotechnol. Biofuels">
        <title>Integrative visual omics of the white-rot fungus Polyporus brumalis exposes the biotechnological potential of its oxidative enzymes for delignifying raw plant biomass.</title>
        <authorList>
            <person name="Miyauchi S."/>
            <person name="Rancon A."/>
            <person name="Drula E."/>
            <person name="Hage H."/>
            <person name="Chaduli D."/>
            <person name="Favel A."/>
            <person name="Grisel S."/>
            <person name="Henrissat B."/>
            <person name="Herpoel-Gimbert I."/>
            <person name="Ruiz-Duenas F.J."/>
            <person name="Chevret D."/>
            <person name="Hainaut M."/>
            <person name="Lin J."/>
            <person name="Wang M."/>
            <person name="Pangilinan J."/>
            <person name="Lipzen A."/>
            <person name="Lesage-Meessen L."/>
            <person name="Navarro D."/>
            <person name="Riley R."/>
            <person name="Grigoriev I.V."/>
            <person name="Zhou S."/>
            <person name="Raouche S."/>
            <person name="Rosso M.N."/>
        </authorList>
    </citation>
    <scope>NUCLEOTIDE SEQUENCE [LARGE SCALE GENOMIC DNA]</scope>
    <source>
        <strain evidence="4 5">BRFM 1820</strain>
    </source>
</reference>
<dbReference type="InterPro" id="IPR051718">
    <property type="entry name" value="ARF_GTPase-activating"/>
</dbReference>
<dbReference type="PROSITE" id="PS50115">
    <property type="entry name" value="ARFGAP"/>
    <property type="match status" value="1"/>
</dbReference>
<dbReference type="InterPro" id="IPR038508">
    <property type="entry name" value="ArfGAP_dom_sf"/>
</dbReference>
<dbReference type="STRING" id="139420.A0A371CNM2"/>
<dbReference type="OrthoDB" id="10266696at2759"/>
<feature type="compositionally biased region" description="Low complexity" evidence="2">
    <location>
        <begin position="342"/>
        <end position="359"/>
    </location>
</feature>
<feature type="region of interest" description="Disordered" evidence="2">
    <location>
        <begin position="453"/>
        <end position="515"/>
    </location>
</feature>
<feature type="region of interest" description="Disordered" evidence="2">
    <location>
        <begin position="82"/>
        <end position="105"/>
    </location>
</feature>
<feature type="compositionally biased region" description="Low complexity" evidence="2">
    <location>
        <begin position="195"/>
        <end position="213"/>
    </location>
</feature>
<dbReference type="EMBL" id="KZ857499">
    <property type="protein sequence ID" value="RDX41876.1"/>
    <property type="molecule type" value="Genomic_DNA"/>
</dbReference>
<feature type="compositionally biased region" description="Low complexity" evidence="2">
    <location>
        <begin position="150"/>
        <end position="185"/>
    </location>
</feature>
<evidence type="ECO:0000259" key="3">
    <source>
        <dbReference type="PROSITE" id="PS50115"/>
    </source>
</evidence>
<feature type="compositionally biased region" description="Polar residues" evidence="2">
    <location>
        <begin position="297"/>
        <end position="309"/>
    </location>
</feature>
<keyword evidence="1" id="KW-0863">Zinc-finger</keyword>
<accession>A0A371CNM2</accession>
<feature type="compositionally biased region" description="Polar residues" evidence="2">
    <location>
        <begin position="317"/>
        <end position="341"/>
    </location>
</feature>
<keyword evidence="1" id="KW-0479">Metal-binding</keyword>
<dbReference type="GO" id="GO:0008270">
    <property type="term" value="F:zinc ion binding"/>
    <property type="evidence" value="ECO:0007669"/>
    <property type="project" value="UniProtKB-KW"/>
</dbReference>
<organism evidence="4 5">
    <name type="scientific">Lentinus brumalis</name>
    <dbReference type="NCBI Taxonomy" id="2498619"/>
    <lineage>
        <taxon>Eukaryota</taxon>
        <taxon>Fungi</taxon>
        <taxon>Dikarya</taxon>
        <taxon>Basidiomycota</taxon>
        <taxon>Agaricomycotina</taxon>
        <taxon>Agaricomycetes</taxon>
        <taxon>Polyporales</taxon>
        <taxon>Polyporaceae</taxon>
        <taxon>Lentinus</taxon>
    </lineage>
</organism>
<feature type="domain" description="Arf-GAP" evidence="3">
    <location>
        <begin position="10"/>
        <end position="133"/>
    </location>
</feature>
<protein>
    <submittedName>
        <fullName evidence="4">ArfGap-domain-containing protein</fullName>
    </submittedName>
</protein>
<dbReference type="InterPro" id="IPR037278">
    <property type="entry name" value="ARFGAP/RecO"/>
</dbReference>
<feature type="compositionally biased region" description="Polar residues" evidence="2">
    <location>
        <begin position="240"/>
        <end position="286"/>
    </location>
</feature>
<name>A0A371CNM2_9APHY</name>
<dbReference type="PANTHER" id="PTHR45705:SF1">
    <property type="entry name" value="FI20236P1"/>
    <property type="match status" value="1"/>
</dbReference>
<dbReference type="FunFam" id="1.10.220.150:FF:000026">
    <property type="entry name" value="GTPase activating protein for Arf, putative"/>
    <property type="match status" value="1"/>
</dbReference>
<keyword evidence="1" id="KW-0862">Zinc</keyword>
<evidence type="ECO:0000256" key="2">
    <source>
        <dbReference type="SAM" id="MobiDB-lite"/>
    </source>
</evidence>